<dbReference type="InterPro" id="IPR005135">
    <property type="entry name" value="Endo/exonuclease/phosphatase"/>
</dbReference>
<reference evidence="3" key="1">
    <citation type="submission" date="2023-07" db="EMBL/GenBank/DDBJ databases">
        <title>Chromosome-level genome assembly of Artemia franciscana.</title>
        <authorList>
            <person name="Jo E."/>
        </authorList>
    </citation>
    <scope>NUCLEOTIDE SEQUENCE</scope>
    <source>
        <tissue evidence="3">Whole body</tissue>
    </source>
</reference>
<evidence type="ECO:0000313" key="4">
    <source>
        <dbReference type="Proteomes" id="UP001187531"/>
    </source>
</evidence>
<dbReference type="GO" id="GO:0031012">
    <property type="term" value="C:extracellular matrix"/>
    <property type="evidence" value="ECO:0007669"/>
    <property type="project" value="TreeGrafter"/>
</dbReference>
<dbReference type="EMBL" id="JAVRJZ010000004">
    <property type="protein sequence ID" value="KAK2724101.1"/>
    <property type="molecule type" value="Genomic_DNA"/>
</dbReference>
<accession>A0AA88ICJ7</accession>
<proteinExistence type="predicted"/>
<dbReference type="GO" id="GO:0007508">
    <property type="term" value="P:larval heart development"/>
    <property type="evidence" value="ECO:0007669"/>
    <property type="project" value="TreeGrafter"/>
</dbReference>
<dbReference type="InterPro" id="IPR036691">
    <property type="entry name" value="Endo/exonu/phosph_ase_sf"/>
</dbReference>
<sequence>MNADAAPRSAEPLIEGSETHPQHGDALSNPGRDRRFLKVMHSNLDCIKNKLPEVKMLFANQDIDIFCATEVCPENYLIMIEDSHIAVDGYEVFSNFCSKGCKRGTVIYVKNNFKTKILSLFPYVYTYPWVEFVAVECQLLEETLIVENIYRSPSAPNANDSNKVVADFVSKIATSSSNSVPLTGDFNMPDVIWVDGYGFTTPNNPAQTTLNSVANLALIQLIDQPTRYRDGQNPTTLELVFTYKPDTVMSIKYLPAIGSSDHNCVMFSGFH</sequence>
<evidence type="ECO:0000256" key="1">
    <source>
        <dbReference type="SAM" id="MobiDB-lite"/>
    </source>
</evidence>
<dbReference type="GO" id="GO:0061343">
    <property type="term" value="P:cell adhesion involved in heart morphogenesis"/>
    <property type="evidence" value="ECO:0007669"/>
    <property type="project" value="TreeGrafter"/>
</dbReference>
<dbReference type="Proteomes" id="UP001187531">
    <property type="component" value="Unassembled WGS sequence"/>
</dbReference>
<evidence type="ECO:0000313" key="3">
    <source>
        <dbReference type="EMBL" id="KAK2724101.1"/>
    </source>
</evidence>
<dbReference type="Pfam" id="PF14529">
    <property type="entry name" value="Exo_endo_phos_2"/>
    <property type="match status" value="1"/>
</dbReference>
<dbReference type="AlphaFoldDB" id="A0AA88ICJ7"/>
<feature type="domain" description="Endonuclease/exonuclease/phosphatase" evidence="2">
    <location>
        <begin position="147"/>
        <end position="265"/>
    </location>
</feature>
<evidence type="ECO:0000259" key="2">
    <source>
        <dbReference type="Pfam" id="PF14529"/>
    </source>
</evidence>
<dbReference type="PANTHER" id="PTHR33395:SF22">
    <property type="entry name" value="REVERSE TRANSCRIPTASE DOMAIN-CONTAINING PROTEIN"/>
    <property type="match status" value="1"/>
</dbReference>
<dbReference type="PANTHER" id="PTHR33395">
    <property type="entry name" value="TRANSCRIPTASE, PUTATIVE-RELATED-RELATED"/>
    <property type="match status" value="1"/>
</dbReference>
<dbReference type="GO" id="GO:0003824">
    <property type="term" value="F:catalytic activity"/>
    <property type="evidence" value="ECO:0007669"/>
    <property type="project" value="InterPro"/>
</dbReference>
<comment type="caution">
    <text evidence="3">The sequence shown here is derived from an EMBL/GenBank/DDBJ whole genome shotgun (WGS) entry which is preliminary data.</text>
</comment>
<feature type="region of interest" description="Disordered" evidence="1">
    <location>
        <begin position="1"/>
        <end position="30"/>
    </location>
</feature>
<keyword evidence="4" id="KW-1185">Reference proteome</keyword>
<gene>
    <name evidence="3" type="ORF">QYM36_002446</name>
</gene>
<name>A0AA88ICJ7_ARTSF</name>
<organism evidence="3 4">
    <name type="scientific">Artemia franciscana</name>
    <name type="common">Brine shrimp</name>
    <name type="synonym">Artemia sanfranciscana</name>
    <dbReference type="NCBI Taxonomy" id="6661"/>
    <lineage>
        <taxon>Eukaryota</taxon>
        <taxon>Metazoa</taxon>
        <taxon>Ecdysozoa</taxon>
        <taxon>Arthropoda</taxon>
        <taxon>Crustacea</taxon>
        <taxon>Branchiopoda</taxon>
        <taxon>Anostraca</taxon>
        <taxon>Artemiidae</taxon>
        <taxon>Artemia</taxon>
    </lineage>
</organism>
<dbReference type="Gene3D" id="3.60.10.10">
    <property type="entry name" value="Endonuclease/exonuclease/phosphatase"/>
    <property type="match status" value="1"/>
</dbReference>
<dbReference type="SUPFAM" id="SSF56219">
    <property type="entry name" value="DNase I-like"/>
    <property type="match status" value="1"/>
</dbReference>
<protein>
    <recommendedName>
        <fullName evidence="2">Endonuclease/exonuclease/phosphatase domain-containing protein</fullName>
    </recommendedName>
</protein>